<accession>A0ABN3JAB1</accession>
<evidence type="ECO:0000313" key="1">
    <source>
        <dbReference type="EMBL" id="GAA2424538.1"/>
    </source>
</evidence>
<sequence>MPAPPILERKAGERLNGGVWLGSSACRLLPGQGEGPRGERRVRTVARSARRRRAISVQLEAVI</sequence>
<proteinExistence type="predicted"/>
<dbReference type="EMBL" id="BAAARW010000013">
    <property type="protein sequence ID" value="GAA2424538.1"/>
    <property type="molecule type" value="Genomic_DNA"/>
</dbReference>
<evidence type="ECO:0000313" key="2">
    <source>
        <dbReference type="Proteomes" id="UP001501231"/>
    </source>
</evidence>
<name>A0ABN3JAB1_9ACTN</name>
<reference evidence="1 2" key="1">
    <citation type="journal article" date="2019" name="Int. J. Syst. Evol. Microbiol.">
        <title>The Global Catalogue of Microorganisms (GCM) 10K type strain sequencing project: providing services to taxonomists for standard genome sequencing and annotation.</title>
        <authorList>
            <consortium name="The Broad Institute Genomics Platform"/>
            <consortium name="The Broad Institute Genome Sequencing Center for Infectious Disease"/>
            <person name="Wu L."/>
            <person name="Ma J."/>
        </authorList>
    </citation>
    <scope>NUCLEOTIDE SEQUENCE [LARGE SCALE GENOMIC DNA]</scope>
    <source>
        <strain evidence="1 2">JCM 3325</strain>
    </source>
</reference>
<dbReference type="Proteomes" id="UP001501231">
    <property type="component" value="Unassembled WGS sequence"/>
</dbReference>
<organism evidence="1 2">
    <name type="scientific">Actinomadura vinacea</name>
    <dbReference type="NCBI Taxonomy" id="115336"/>
    <lineage>
        <taxon>Bacteria</taxon>
        <taxon>Bacillati</taxon>
        <taxon>Actinomycetota</taxon>
        <taxon>Actinomycetes</taxon>
        <taxon>Streptosporangiales</taxon>
        <taxon>Thermomonosporaceae</taxon>
        <taxon>Actinomadura</taxon>
    </lineage>
</organism>
<gene>
    <name evidence="1" type="ORF">GCM10010191_40970</name>
</gene>
<comment type="caution">
    <text evidence="1">The sequence shown here is derived from an EMBL/GenBank/DDBJ whole genome shotgun (WGS) entry which is preliminary data.</text>
</comment>
<protein>
    <submittedName>
        <fullName evidence="1">Uncharacterized protein</fullName>
    </submittedName>
</protein>
<keyword evidence="2" id="KW-1185">Reference proteome</keyword>